<feature type="non-terminal residue" evidence="3">
    <location>
        <position position="269"/>
    </location>
</feature>
<feature type="region of interest" description="Disordered" evidence="2">
    <location>
        <begin position="51"/>
        <end position="102"/>
    </location>
</feature>
<organism evidence="3 4">
    <name type="scientific">Lentithecium fluviatile CBS 122367</name>
    <dbReference type="NCBI Taxonomy" id="1168545"/>
    <lineage>
        <taxon>Eukaryota</taxon>
        <taxon>Fungi</taxon>
        <taxon>Dikarya</taxon>
        <taxon>Ascomycota</taxon>
        <taxon>Pezizomycotina</taxon>
        <taxon>Dothideomycetes</taxon>
        <taxon>Pleosporomycetidae</taxon>
        <taxon>Pleosporales</taxon>
        <taxon>Massarineae</taxon>
        <taxon>Lentitheciaceae</taxon>
        <taxon>Lentithecium</taxon>
    </lineage>
</organism>
<protein>
    <submittedName>
        <fullName evidence="3">Uncharacterized protein</fullName>
    </submittedName>
</protein>
<dbReference type="PROSITE" id="PS50297">
    <property type="entry name" value="ANK_REP_REGION"/>
    <property type="match status" value="1"/>
</dbReference>
<sequence>MASLRDTPYWYDAGRSEVMVAQTERAALEPENIRKARKFLDSLQEDYNLLHSEEVRPNASDTEGSGLSIDERRSNPFFDDPRSPWKDLHDRPPTPETITKGMCMTDSGPEFKNELVEQTQEQFRTYFNSLEAWDKARKLAIAEEKLRIREKAIKTKGKSPPKESQKIRKKNEDELEDVRSLTSEQFFEEARKSGGAIQAKALILENDGQDIDCILDFNFFNGTLMHLAAEFGHTETITFLLDHGAGIDVENMWGATPLEYAISKDHVST</sequence>
<keyword evidence="1" id="KW-0040">ANK repeat</keyword>
<feature type="repeat" description="ANK" evidence="1">
    <location>
        <begin position="220"/>
        <end position="252"/>
    </location>
</feature>
<dbReference type="InterPro" id="IPR036770">
    <property type="entry name" value="Ankyrin_rpt-contain_sf"/>
</dbReference>
<name>A0A6G1J4U3_9PLEO</name>
<reference evidence="3" key="1">
    <citation type="journal article" date="2020" name="Stud. Mycol.">
        <title>101 Dothideomycetes genomes: a test case for predicting lifestyles and emergence of pathogens.</title>
        <authorList>
            <person name="Haridas S."/>
            <person name="Albert R."/>
            <person name="Binder M."/>
            <person name="Bloem J."/>
            <person name="Labutti K."/>
            <person name="Salamov A."/>
            <person name="Andreopoulos B."/>
            <person name="Baker S."/>
            <person name="Barry K."/>
            <person name="Bills G."/>
            <person name="Bluhm B."/>
            <person name="Cannon C."/>
            <person name="Castanera R."/>
            <person name="Culley D."/>
            <person name="Daum C."/>
            <person name="Ezra D."/>
            <person name="Gonzalez J."/>
            <person name="Henrissat B."/>
            <person name="Kuo A."/>
            <person name="Liang C."/>
            <person name="Lipzen A."/>
            <person name="Lutzoni F."/>
            <person name="Magnuson J."/>
            <person name="Mondo S."/>
            <person name="Nolan M."/>
            <person name="Ohm R."/>
            <person name="Pangilinan J."/>
            <person name="Park H.-J."/>
            <person name="Ramirez L."/>
            <person name="Alfaro M."/>
            <person name="Sun H."/>
            <person name="Tritt A."/>
            <person name="Yoshinaga Y."/>
            <person name="Zwiers L.-H."/>
            <person name="Turgeon B."/>
            <person name="Goodwin S."/>
            <person name="Spatafora J."/>
            <person name="Crous P."/>
            <person name="Grigoriev I."/>
        </authorList>
    </citation>
    <scope>NUCLEOTIDE SEQUENCE</scope>
    <source>
        <strain evidence="3">CBS 122367</strain>
    </source>
</reference>
<feature type="region of interest" description="Disordered" evidence="2">
    <location>
        <begin position="152"/>
        <end position="175"/>
    </location>
</feature>
<proteinExistence type="predicted"/>
<dbReference type="Pfam" id="PF12796">
    <property type="entry name" value="Ank_2"/>
    <property type="match status" value="1"/>
</dbReference>
<dbReference type="PROSITE" id="PS50088">
    <property type="entry name" value="ANK_REPEAT"/>
    <property type="match status" value="1"/>
</dbReference>
<dbReference type="Gene3D" id="1.25.40.20">
    <property type="entry name" value="Ankyrin repeat-containing domain"/>
    <property type="match status" value="1"/>
</dbReference>
<accession>A0A6G1J4U3</accession>
<gene>
    <name evidence="3" type="ORF">K458DRAFT_365381</name>
</gene>
<dbReference type="SUPFAM" id="SSF48403">
    <property type="entry name" value="Ankyrin repeat"/>
    <property type="match status" value="1"/>
</dbReference>
<feature type="compositionally biased region" description="Basic and acidic residues" evidence="2">
    <location>
        <begin position="69"/>
        <end position="93"/>
    </location>
</feature>
<evidence type="ECO:0000313" key="3">
    <source>
        <dbReference type="EMBL" id="KAF2685149.1"/>
    </source>
</evidence>
<dbReference type="OrthoDB" id="5946465at2759"/>
<evidence type="ECO:0000256" key="1">
    <source>
        <dbReference type="PROSITE-ProRule" id="PRU00023"/>
    </source>
</evidence>
<evidence type="ECO:0000256" key="2">
    <source>
        <dbReference type="SAM" id="MobiDB-lite"/>
    </source>
</evidence>
<dbReference type="AlphaFoldDB" id="A0A6G1J4U3"/>
<evidence type="ECO:0000313" key="4">
    <source>
        <dbReference type="Proteomes" id="UP000799291"/>
    </source>
</evidence>
<keyword evidence="4" id="KW-1185">Reference proteome</keyword>
<feature type="compositionally biased region" description="Basic and acidic residues" evidence="2">
    <location>
        <begin position="160"/>
        <end position="172"/>
    </location>
</feature>
<dbReference type="Proteomes" id="UP000799291">
    <property type="component" value="Unassembled WGS sequence"/>
</dbReference>
<dbReference type="InterPro" id="IPR002110">
    <property type="entry name" value="Ankyrin_rpt"/>
</dbReference>
<dbReference type="EMBL" id="MU005579">
    <property type="protein sequence ID" value="KAF2685149.1"/>
    <property type="molecule type" value="Genomic_DNA"/>
</dbReference>